<evidence type="ECO:0008006" key="3">
    <source>
        <dbReference type="Google" id="ProtNLM"/>
    </source>
</evidence>
<gene>
    <name evidence="1" type="ORF">AKO1_001842</name>
</gene>
<name>A0AAW2Z8K7_9EUKA</name>
<dbReference type="SUPFAM" id="SSF82185">
    <property type="entry name" value="Histone H3 K4-specific methyltransferase SET7/9 N-terminal domain"/>
    <property type="match status" value="1"/>
</dbReference>
<proteinExistence type="predicted"/>
<dbReference type="AlphaFoldDB" id="A0AAW2Z8K7"/>
<reference evidence="1 2" key="1">
    <citation type="submission" date="2024-03" db="EMBL/GenBank/DDBJ databases">
        <title>The Acrasis kona genome and developmental transcriptomes reveal deep origins of eukaryotic multicellular pathways.</title>
        <authorList>
            <person name="Sheikh S."/>
            <person name="Fu C.-J."/>
            <person name="Brown M.W."/>
            <person name="Baldauf S.L."/>
        </authorList>
    </citation>
    <scope>NUCLEOTIDE SEQUENCE [LARGE SCALE GENOMIC DNA]</scope>
    <source>
        <strain evidence="1 2">ATCC MYA-3509</strain>
    </source>
</reference>
<accession>A0AAW2Z8K7</accession>
<organism evidence="1 2">
    <name type="scientific">Acrasis kona</name>
    <dbReference type="NCBI Taxonomy" id="1008807"/>
    <lineage>
        <taxon>Eukaryota</taxon>
        <taxon>Discoba</taxon>
        <taxon>Heterolobosea</taxon>
        <taxon>Tetramitia</taxon>
        <taxon>Eutetramitia</taxon>
        <taxon>Acrasidae</taxon>
        <taxon>Acrasis</taxon>
    </lineage>
</organism>
<protein>
    <recommendedName>
        <fullName evidence="3">MORN repeat protein</fullName>
    </recommendedName>
</protein>
<comment type="caution">
    <text evidence="1">The sequence shown here is derived from an EMBL/GenBank/DDBJ whole genome shotgun (WGS) entry which is preliminary data.</text>
</comment>
<dbReference type="EMBL" id="JAOPGA020001203">
    <property type="protein sequence ID" value="KAL0486152.1"/>
    <property type="molecule type" value="Genomic_DNA"/>
</dbReference>
<dbReference type="Proteomes" id="UP001431209">
    <property type="component" value="Unassembled WGS sequence"/>
</dbReference>
<keyword evidence="2" id="KW-1185">Reference proteome</keyword>
<evidence type="ECO:0000313" key="1">
    <source>
        <dbReference type="EMBL" id="KAL0486152.1"/>
    </source>
</evidence>
<sequence length="200" mass="22613">MSGNWVITLIGVVFAGGYFYDKTKPKRANHPALLDMQFEKDGSIFYQGWVKEPNSVKHGEGEETGNIEDINFNSRGLYKDGDFTSGERRITVKNNDQVIERGEFDDNNLVKGEYKTKKLIVEGSFDQNGKLHGRDCVITNRDLGTKVRADFDHDQMIGNLEITYSDGSRFRCTSIQPGQQLQKGTLHLPNGQTHNKILKI</sequence>
<evidence type="ECO:0000313" key="2">
    <source>
        <dbReference type="Proteomes" id="UP001431209"/>
    </source>
</evidence>